<name>A0A4P9Z6W1_9ASCO</name>
<gene>
    <name evidence="2" type="ORF">METBISCDRAFT_25091</name>
</gene>
<dbReference type="EMBL" id="ML004900">
    <property type="protein sequence ID" value="RKP28387.1"/>
    <property type="molecule type" value="Genomic_DNA"/>
</dbReference>
<proteinExistence type="predicted"/>
<dbReference type="AlphaFoldDB" id="A0A4P9Z6W1"/>
<evidence type="ECO:0000256" key="1">
    <source>
        <dbReference type="SAM" id="MobiDB-lite"/>
    </source>
</evidence>
<dbReference type="Proteomes" id="UP000268321">
    <property type="component" value="Unassembled WGS sequence"/>
</dbReference>
<accession>A0A4P9Z6W1</accession>
<dbReference type="OrthoDB" id="4023585at2759"/>
<feature type="compositionally biased region" description="Basic and acidic residues" evidence="1">
    <location>
        <begin position="102"/>
        <end position="121"/>
    </location>
</feature>
<reference evidence="3" key="1">
    <citation type="journal article" date="2018" name="Nat. Microbiol.">
        <title>Leveraging single-cell genomics to expand the fungal tree of life.</title>
        <authorList>
            <person name="Ahrendt S.R."/>
            <person name="Quandt C.A."/>
            <person name="Ciobanu D."/>
            <person name="Clum A."/>
            <person name="Salamov A."/>
            <person name="Andreopoulos B."/>
            <person name="Cheng J.F."/>
            <person name="Woyke T."/>
            <person name="Pelin A."/>
            <person name="Henrissat B."/>
            <person name="Reynolds N.K."/>
            <person name="Benny G.L."/>
            <person name="Smith M.E."/>
            <person name="James T.Y."/>
            <person name="Grigoriev I.V."/>
        </authorList>
    </citation>
    <scope>NUCLEOTIDE SEQUENCE [LARGE SCALE GENOMIC DNA]</scope>
    <source>
        <strain evidence="3">Baker2002</strain>
    </source>
</reference>
<evidence type="ECO:0000313" key="2">
    <source>
        <dbReference type="EMBL" id="RKP28387.1"/>
    </source>
</evidence>
<keyword evidence="3" id="KW-1185">Reference proteome</keyword>
<evidence type="ECO:0000313" key="3">
    <source>
        <dbReference type="Proteomes" id="UP000268321"/>
    </source>
</evidence>
<protein>
    <submittedName>
        <fullName evidence="2">Uncharacterized protein</fullName>
    </submittedName>
</protein>
<sequence length="121" mass="13222">METCTSPSTLILSVTQARTLAYTSVARNNVIDTAKDILKTANKTRGEVLASAMESAEQREEVRQGGPQGVEKADEAKDKVKDGTNHAEAKMKVEKNTLGYRDLQDKGSRVESEQNRPNDAV</sequence>
<feature type="region of interest" description="Disordered" evidence="1">
    <location>
        <begin position="55"/>
        <end position="121"/>
    </location>
</feature>
<organism evidence="2 3">
    <name type="scientific">Metschnikowia bicuspidata</name>
    <dbReference type="NCBI Taxonomy" id="27322"/>
    <lineage>
        <taxon>Eukaryota</taxon>
        <taxon>Fungi</taxon>
        <taxon>Dikarya</taxon>
        <taxon>Ascomycota</taxon>
        <taxon>Saccharomycotina</taxon>
        <taxon>Pichiomycetes</taxon>
        <taxon>Metschnikowiaceae</taxon>
        <taxon>Metschnikowia</taxon>
    </lineage>
</organism>
<feature type="compositionally biased region" description="Basic and acidic residues" evidence="1">
    <location>
        <begin position="71"/>
        <end position="95"/>
    </location>
</feature>